<name>A0A448MTM3_9PAST</name>
<dbReference type="GO" id="GO:0016020">
    <property type="term" value="C:membrane"/>
    <property type="evidence" value="ECO:0007669"/>
    <property type="project" value="InterPro"/>
</dbReference>
<reference evidence="1 2" key="1">
    <citation type="submission" date="2018-12" db="EMBL/GenBank/DDBJ databases">
        <authorList>
            <consortium name="Pathogen Informatics"/>
        </authorList>
    </citation>
    <scope>NUCLEOTIDE SEQUENCE [LARGE SCALE GENOMIC DNA]</scope>
    <source>
        <strain evidence="1 2">NCTC8284</strain>
    </source>
</reference>
<proteinExistence type="predicted"/>
<organism evidence="1 2">
    <name type="scientific">Rodentibacter pneumotropicus</name>
    <dbReference type="NCBI Taxonomy" id="758"/>
    <lineage>
        <taxon>Bacteria</taxon>
        <taxon>Pseudomonadati</taxon>
        <taxon>Pseudomonadota</taxon>
        <taxon>Gammaproteobacteria</taxon>
        <taxon>Pasteurellales</taxon>
        <taxon>Pasteurellaceae</taxon>
        <taxon>Rodentibacter</taxon>
    </lineage>
</organism>
<dbReference type="GO" id="GO:0015385">
    <property type="term" value="F:sodium:proton antiporter activity"/>
    <property type="evidence" value="ECO:0007669"/>
    <property type="project" value="InterPro"/>
</dbReference>
<accession>A0A448MTM3</accession>
<evidence type="ECO:0000313" key="1">
    <source>
        <dbReference type="EMBL" id="VEH68487.1"/>
    </source>
</evidence>
<dbReference type="InterPro" id="IPR004671">
    <property type="entry name" value="Na+/H+_antiporter_NhaB"/>
</dbReference>
<protein>
    <submittedName>
        <fullName evidence="1">Sodium/proton antiporter</fullName>
    </submittedName>
</protein>
<gene>
    <name evidence="1" type="primary">nhaB_2</name>
    <name evidence="1" type="ORF">NCTC8284_03721</name>
</gene>
<dbReference type="EMBL" id="LR134405">
    <property type="protein sequence ID" value="VEH68487.1"/>
    <property type="molecule type" value="Genomic_DNA"/>
</dbReference>
<evidence type="ECO:0000313" key="2">
    <source>
        <dbReference type="Proteomes" id="UP000278733"/>
    </source>
</evidence>
<dbReference type="Proteomes" id="UP000278733">
    <property type="component" value="Chromosome"/>
</dbReference>
<dbReference type="Pfam" id="PF06450">
    <property type="entry name" value="NhaB"/>
    <property type="match status" value="1"/>
</dbReference>
<sequence>MMHAGVGTALGGVMTMVGEPQNLIIAEQANWNFIEFSFV</sequence>
<dbReference type="AlphaFoldDB" id="A0A448MTM3"/>
<dbReference type="KEGG" id="rpne:NCTC8284_03721"/>